<dbReference type="InterPro" id="IPR058625">
    <property type="entry name" value="MdtA-like_BSH"/>
</dbReference>
<comment type="similarity">
    <text evidence="1">Belongs to the membrane fusion protein (MFP) (TC 8.A.1) family.</text>
</comment>
<evidence type="ECO:0000313" key="6">
    <source>
        <dbReference type="Proteomes" id="UP000198711"/>
    </source>
</evidence>
<dbReference type="RefSeq" id="WP_092721510.1">
    <property type="nucleotide sequence ID" value="NZ_FNNO01000001.1"/>
</dbReference>
<dbReference type="SUPFAM" id="SSF111369">
    <property type="entry name" value="HlyD-like secretion proteins"/>
    <property type="match status" value="1"/>
</dbReference>
<feature type="domain" description="Multidrug resistance protein MdtA-like barrel-sandwich hybrid" evidence="2">
    <location>
        <begin position="63"/>
        <end position="196"/>
    </location>
</feature>
<evidence type="ECO:0000313" key="5">
    <source>
        <dbReference type="EMBL" id="SDW15412.1"/>
    </source>
</evidence>
<evidence type="ECO:0000256" key="1">
    <source>
        <dbReference type="ARBA" id="ARBA00009477"/>
    </source>
</evidence>
<dbReference type="NCBIfam" id="TIGR01730">
    <property type="entry name" value="RND_mfp"/>
    <property type="match status" value="1"/>
</dbReference>
<sequence length="363" mass="39718">MRLFYLLSLIAIVTFFQNCSEEKEKAKEAVTNKARPAIKLAVVLSDRPSFTVTLPGELKPYEEVNIYPKVKGFIKKLYVDRGSYVRKGQLLAQLEAPEIGAQYAAKTSTTSSTYQKFLFSKQSYQRLKEAAKKNGAVATIELERAYAQYLGDSAAYHSSRSEAAASGQIQRYLRITAPFNGVITGRFVSEGALVGENGMSGQPLFQLTQESKLRLLVAIPEKQAQSLAAGTKATFTLIDYPGKTFTATLSRNSGALDPQTKSLLAEFDIDNANSLLRSGQYAKVTVQLQRPQSTLWAPVSSVVQSQAGVFVVKNENNQAKRIPVTIGITKDTLIEVFGNLSPGDQILLKGSEEIKEGTKIGQK</sequence>
<proteinExistence type="inferred from homology"/>
<evidence type="ECO:0000259" key="3">
    <source>
        <dbReference type="Pfam" id="PF25954"/>
    </source>
</evidence>
<dbReference type="Gene3D" id="1.10.287.470">
    <property type="entry name" value="Helix hairpin bin"/>
    <property type="match status" value="1"/>
</dbReference>
<dbReference type="PANTHER" id="PTHR30469:SF37">
    <property type="entry name" value="RAGD PROTEIN"/>
    <property type="match status" value="1"/>
</dbReference>
<protein>
    <submittedName>
        <fullName evidence="5">RND family efflux transporter, MFP subunit</fullName>
    </submittedName>
</protein>
<gene>
    <name evidence="5" type="ORF">SAMN05444410_101364</name>
</gene>
<dbReference type="InterPro" id="IPR058637">
    <property type="entry name" value="YknX-like_C"/>
</dbReference>
<keyword evidence="6" id="KW-1185">Reference proteome</keyword>
<dbReference type="Pfam" id="PF25917">
    <property type="entry name" value="BSH_RND"/>
    <property type="match status" value="1"/>
</dbReference>
<evidence type="ECO:0000259" key="2">
    <source>
        <dbReference type="Pfam" id="PF25917"/>
    </source>
</evidence>
<dbReference type="InterPro" id="IPR058792">
    <property type="entry name" value="Beta-barrel_RND_2"/>
</dbReference>
<organism evidence="5 6">
    <name type="scientific">Hydrobacter penzbergensis</name>
    <dbReference type="NCBI Taxonomy" id="1235997"/>
    <lineage>
        <taxon>Bacteria</taxon>
        <taxon>Pseudomonadati</taxon>
        <taxon>Bacteroidota</taxon>
        <taxon>Chitinophagia</taxon>
        <taxon>Chitinophagales</taxon>
        <taxon>Chitinophagaceae</taxon>
        <taxon>Hydrobacter</taxon>
    </lineage>
</organism>
<feature type="domain" description="YknX-like C-terminal permuted SH3-like" evidence="4">
    <location>
        <begin position="298"/>
        <end position="360"/>
    </location>
</feature>
<dbReference type="GO" id="GO:0015562">
    <property type="term" value="F:efflux transmembrane transporter activity"/>
    <property type="evidence" value="ECO:0007669"/>
    <property type="project" value="TreeGrafter"/>
</dbReference>
<dbReference type="GO" id="GO:1990281">
    <property type="term" value="C:efflux pump complex"/>
    <property type="evidence" value="ECO:0007669"/>
    <property type="project" value="TreeGrafter"/>
</dbReference>
<dbReference type="Proteomes" id="UP000198711">
    <property type="component" value="Unassembled WGS sequence"/>
</dbReference>
<reference evidence="5 6" key="1">
    <citation type="submission" date="2016-10" db="EMBL/GenBank/DDBJ databases">
        <authorList>
            <person name="Varghese N."/>
            <person name="Submissions S."/>
        </authorList>
    </citation>
    <scope>NUCLEOTIDE SEQUENCE [LARGE SCALE GENOMIC DNA]</scope>
    <source>
        <strain evidence="5 6">DSM 25353</strain>
    </source>
</reference>
<accession>A0A8X8IDL1</accession>
<dbReference type="InterPro" id="IPR006143">
    <property type="entry name" value="RND_pump_MFP"/>
</dbReference>
<evidence type="ECO:0000259" key="4">
    <source>
        <dbReference type="Pfam" id="PF25989"/>
    </source>
</evidence>
<dbReference type="Gene3D" id="2.40.30.170">
    <property type="match status" value="1"/>
</dbReference>
<comment type="caution">
    <text evidence="5">The sequence shown here is derived from an EMBL/GenBank/DDBJ whole genome shotgun (WGS) entry which is preliminary data.</text>
</comment>
<dbReference type="AlphaFoldDB" id="A0A8X8IDL1"/>
<dbReference type="PANTHER" id="PTHR30469">
    <property type="entry name" value="MULTIDRUG RESISTANCE PROTEIN MDTA"/>
    <property type="match status" value="1"/>
</dbReference>
<dbReference type="Gene3D" id="2.40.420.20">
    <property type="match status" value="1"/>
</dbReference>
<dbReference type="Pfam" id="PF25989">
    <property type="entry name" value="YknX_C"/>
    <property type="match status" value="1"/>
</dbReference>
<dbReference type="Gene3D" id="2.40.50.100">
    <property type="match status" value="1"/>
</dbReference>
<feature type="domain" description="CusB-like beta-barrel" evidence="3">
    <location>
        <begin position="217"/>
        <end position="287"/>
    </location>
</feature>
<dbReference type="Pfam" id="PF25954">
    <property type="entry name" value="Beta-barrel_RND_2"/>
    <property type="match status" value="1"/>
</dbReference>
<name>A0A8X8IDL1_9BACT</name>
<dbReference type="EMBL" id="FNNO01000001">
    <property type="protein sequence ID" value="SDW15412.1"/>
    <property type="molecule type" value="Genomic_DNA"/>
</dbReference>